<feature type="signal peptide" evidence="1">
    <location>
        <begin position="1"/>
        <end position="22"/>
    </location>
</feature>
<name>A0ABQ4U8N1_9HYPH</name>
<protein>
    <recommendedName>
        <fullName evidence="4">Periplasmic protein-like protein</fullName>
    </recommendedName>
</protein>
<evidence type="ECO:0000313" key="3">
    <source>
        <dbReference type="Proteomes" id="UP001055057"/>
    </source>
</evidence>
<evidence type="ECO:0000313" key="2">
    <source>
        <dbReference type="EMBL" id="GJE62768.1"/>
    </source>
</evidence>
<proteinExistence type="predicted"/>
<feature type="chain" id="PRO_5045439311" description="Periplasmic protein-like protein" evidence="1">
    <location>
        <begin position="23"/>
        <end position="207"/>
    </location>
</feature>
<reference evidence="2" key="1">
    <citation type="journal article" date="2021" name="Front. Microbiol.">
        <title>Comprehensive Comparative Genomics and Phenotyping of Methylobacterium Species.</title>
        <authorList>
            <person name="Alessa O."/>
            <person name="Ogura Y."/>
            <person name="Fujitani Y."/>
            <person name="Takami H."/>
            <person name="Hayashi T."/>
            <person name="Sahin N."/>
            <person name="Tani A."/>
        </authorList>
    </citation>
    <scope>NUCLEOTIDE SEQUENCE</scope>
    <source>
        <strain evidence="2">DSM 23632</strain>
    </source>
</reference>
<accession>A0ABQ4U8N1</accession>
<dbReference type="Proteomes" id="UP001055057">
    <property type="component" value="Unassembled WGS sequence"/>
</dbReference>
<gene>
    <name evidence="2" type="ORF">MPOCJGCO_4904</name>
</gene>
<dbReference type="InterPro" id="IPR029045">
    <property type="entry name" value="ClpP/crotonase-like_dom_sf"/>
</dbReference>
<keyword evidence="1" id="KW-0732">Signal</keyword>
<dbReference type="EMBL" id="BPRB01000402">
    <property type="protein sequence ID" value="GJE62768.1"/>
    <property type="molecule type" value="Genomic_DNA"/>
</dbReference>
<reference evidence="2" key="2">
    <citation type="submission" date="2021-08" db="EMBL/GenBank/DDBJ databases">
        <authorList>
            <person name="Tani A."/>
            <person name="Ola A."/>
            <person name="Ogura Y."/>
            <person name="Katsura K."/>
            <person name="Hayashi T."/>
        </authorList>
    </citation>
    <scope>NUCLEOTIDE SEQUENCE</scope>
    <source>
        <strain evidence="2">DSM 23632</strain>
    </source>
</reference>
<evidence type="ECO:0008006" key="4">
    <source>
        <dbReference type="Google" id="ProtNLM"/>
    </source>
</evidence>
<keyword evidence="3" id="KW-1185">Reference proteome</keyword>
<evidence type="ECO:0000256" key="1">
    <source>
        <dbReference type="SAM" id="SignalP"/>
    </source>
</evidence>
<comment type="caution">
    <text evidence="2">The sequence shown here is derived from an EMBL/GenBank/DDBJ whole genome shotgun (WGS) entry which is preliminary data.</text>
</comment>
<dbReference type="SUPFAM" id="SSF52096">
    <property type="entry name" value="ClpP/crotonase"/>
    <property type="match status" value="1"/>
</dbReference>
<organism evidence="2 3">
    <name type="scientific">Methylobacterium trifolii</name>
    <dbReference type="NCBI Taxonomy" id="1003092"/>
    <lineage>
        <taxon>Bacteria</taxon>
        <taxon>Pseudomonadati</taxon>
        <taxon>Pseudomonadota</taxon>
        <taxon>Alphaproteobacteria</taxon>
        <taxon>Hyphomicrobiales</taxon>
        <taxon>Methylobacteriaceae</taxon>
        <taxon>Methylobacterium</taxon>
    </lineage>
</organism>
<sequence>MRLPGLALSLLVASLVPAGARAADIALDLGHSTSASLVRLSGTILPRELYKVEDVVAEARQKRPGKPIVFVLNSRGGHHFEGMVIGLFLKRKGIGTAIPPGATCESACGSIFFGGSNARTGKPDRVVYEGGRLGVHRWRRADGGQLTVQESDRAQGGAAWFLDQVAISKAVQTKVFETPPASMYYLTAEDLAGSTIPLRSAAAAPKM</sequence>
<dbReference type="RefSeq" id="WP_238185404.1">
    <property type="nucleotide sequence ID" value="NZ_BPRB01000402.1"/>
</dbReference>